<sequence length="60" mass="7292">MLEEHGVVPLHIFKMSYVHFFQLYFTPYFIRHTWDSEEHKRNLEGAVHTHRSFLLISTAF</sequence>
<accession>A0A3P9H0N3</accession>
<evidence type="ECO:0000313" key="2">
    <source>
        <dbReference type="Proteomes" id="UP000265200"/>
    </source>
</evidence>
<proteinExistence type="predicted"/>
<dbReference type="Ensembl" id="ENSORLT00015012735.1">
    <property type="protein sequence ID" value="ENSORLP00015001386.1"/>
    <property type="gene ID" value="ENSORLG00015002002.1"/>
</dbReference>
<dbReference type="AlphaFoldDB" id="A0A3P9H0N3"/>
<organism evidence="1 2">
    <name type="scientific">Oryzias latipes</name>
    <name type="common">Japanese rice fish</name>
    <name type="synonym">Japanese killifish</name>
    <dbReference type="NCBI Taxonomy" id="8090"/>
    <lineage>
        <taxon>Eukaryota</taxon>
        <taxon>Metazoa</taxon>
        <taxon>Chordata</taxon>
        <taxon>Craniata</taxon>
        <taxon>Vertebrata</taxon>
        <taxon>Euteleostomi</taxon>
        <taxon>Actinopterygii</taxon>
        <taxon>Neopterygii</taxon>
        <taxon>Teleostei</taxon>
        <taxon>Neoteleostei</taxon>
        <taxon>Acanthomorphata</taxon>
        <taxon>Ovalentaria</taxon>
        <taxon>Atherinomorphae</taxon>
        <taxon>Beloniformes</taxon>
        <taxon>Adrianichthyidae</taxon>
        <taxon>Oryziinae</taxon>
        <taxon>Oryzias</taxon>
    </lineage>
</organism>
<reference evidence="1" key="3">
    <citation type="submission" date="2025-08" db="UniProtKB">
        <authorList>
            <consortium name="Ensembl"/>
        </authorList>
    </citation>
    <scope>IDENTIFICATION</scope>
    <source>
        <strain evidence="1">HSOK</strain>
    </source>
</reference>
<name>A0A3P9H0N3_ORYLA</name>
<dbReference type="Proteomes" id="UP000265200">
    <property type="component" value="Chromosome 4"/>
</dbReference>
<protein>
    <submittedName>
        <fullName evidence="1">Uncharacterized protein</fullName>
    </submittedName>
</protein>
<evidence type="ECO:0000313" key="1">
    <source>
        <dbReference type="Ensembl" id="ENSORLP00015001386.1"/>
    </source>
</evidence>
<reference evidence="1 2" key="2">
    <citation type="submission" date="2017-04" db="EMBL/GenBank/DDBJ databases">
        <title>CpG methylation of centromeres and impact of large insertions on vertebrate speciation.</title>
        <authorList>
            <person name="Ichikawa K."/>
            <person name="Yoshimura J."/>
            <person name="Morishita S."/>
        </authorList>
    </citation>
    <scope>NUCLEOTIDE SEQUENCE</scope>
    <source>
        <strain evidence="1 2">HSOK</strain>
    </source>
</reference>
<reference key="1">
    <citation type="journal article" date="2007" name="Nature">
        <title>The medaka draft genome and insights into vertebrate genome evolution.</title>
        <authorList>
            <person name="Kasahara M."/>
            <person name="Naruse K."/>
            <person name="Sasaki S."/>
            <person name="Nakatani Y."/>
            <person name="Qu W."/>
            <person name="Ahsan B."/>
            <person name="Yamada T."/>
            <person name="Nagayasu Y."/>
            <person name="Doi K."/>
            <person name="Kasai Y."/>
            <person name="Jindo T."/>
            <person name="Kobayashi D."/>
            <person name="Shimada A."/>
            <person name="Toyoda A."/>
            <person name="Kuroki Y."/>
            <person name="Fujiyama A."/>
            <person name="Sasaki T."/>
            <person name="Shimizu A."/>
            <person name="Asakawa S."/>
            <person name="Shimizu N."/>
            <person name="Hashimoto S."/>
            <person name="Yang J."/>
            <person name="Lee Y."/>
            <person name="Matsushima K."/>
            <person name="Sugano S."/>
            <person name="Sakaizumi M."/>
            <person name="Narita T."/>
            <person name="Ohishi K."/>
            <person name="Haga S."/>
            <person name="Ohta F."/>
            <person name="Nomoto H."/>
            <person name="Nogata K."/>
            <person name="Morishita T."/>
            <person name="Endo T."/>
            <person name="Shin-I T."/>
            <person name="Takeda H."/>
            <person name="Morishita S."/>
            <person name="Kohara Y."/>
        </authorList>
    </citation>
    <scope>NUCLEOTIDE SEQUENCE [LARGE SCALE GENOMIC DNA]</scope>
    <source>
        <strain>Hd-rR</strain>
    </source>
</reference>
<reference evidence="1" key="4">
    <citation type="submission" date="2025-09" db="UniProtKB">
        <authorList>
            <consortium name="Ensembl"/>
        </authorList>
    </citation>
    <scope>IDENTIFICATION</scope>
    <source>
        <strain evidence="1">HSOK</strain>
    </source>
</reference>